<dbReference type="Proteomes" id="UP000030982">
    <property type="component" value="Unassembled WGS sequence"/>
</dbReference>
<dbReference type="EMBL" id="JTDL01000082">
    <property type="protein sequence ID" value="KHL04188.1"/>
    <property type="molecule type" value="Genomic_DNA"/>
</dbReference>
<gene>
    <name evidence="1" type="ORF">LK10_06435</name>
</gene>
<protein>
    <submittedName>
        <fullName evidence="1">Uncharacterized protein</fullName>
    </submittedName>
</protein>
<dbReference type="RefSeq" id="WP_043121249.1">
    <property type="nucleotide sequence ID" value="NZ_JTDL01000082.1"/>
</dbReference>
<reference evidence="1 2" key="1">
    <citation type="submission" date="2014-09" db="EMBL/GenBank/DDBJ databases">
        <title>Genome sequence of Sinomonas sp. MUSC 117.</title>
        <authorList>
            <person name="Lee L.-H."/>
        </authorList>
    </citation>
    <scope>NUCLEOTIDE SEQUENCE [LARGE SCALE GENOMIC DNA]</scope>
    <source>
        <strain evidence="1 2">MUSC 117</strain>
    </source>
</reference>
<sequence>MHDESAQKRVWSLRALISEPTERQARRSDQLAVADIFSNDATEVRESGTTCSNVRVDAETDRAAVGGRRTEALDRLVIFGSGWPEL</sequence>
<organism evidence="1 2">
    <name type="scientific">Sinomonas humi</name>
    <dbReference type="NCBI Taxonomy" id="1338436"/>
    <lineage>
        <taxon>Bacteria</taxon>
        <taxon>Bacillati</taxon>
        <taxon>Actinomycetota</taxon>
        <taxon>Actinomycetes</taxon>
        <taxon>Micrococcales</taxon>
        <taxon>Micrococcaceae</taxon>
        <taxon>Sinomonas</taxon>
    </lineage>
</organism>
<dbReference type="AlphaFoldDB" id="A0A0B2AQQ1"/>
<evidence type="ECO:0000313" key="1">
    <source>
        <dbReference type="EMBL" id="KHL04188.1"/>
    </source>
</evidence>
<evidence type="ECO:0000313" key="2">
    <source>
        <dbReference type="Proteomes" id="UP000030982"/>
    </source>
</evidence>
<keyword evidence="2" id="KW-1185">Reference proteome</keyword>
<name>A0A0B2AQQ1_9MICC</name>
<comment type="caution">
    <text evidence="1">The sequence shown here is derived from an EMBL/GenBank/DDBJ whole genome shotgun (WGS) entry which is preliminary data.</text>
</comment>
<proteinExistence type="predicted"/>
<accession>A0A0B2AQQ1</accession>